<evidence type="ECO:0000313" key="12">
    <source>
        <dbReference type="Proteomes" id="UP000196503"/>
    </source>
</evidence>
<dbReference type="GO" id="GO:0001216">
    <property type="term" value="F:DNA-binding transcription activator activity"/>
    <property type="evidence" value="ECO:0007669"/>
    <property type="project" value="InterPro"/>
</dbReference>
<keyword evidence="2" id="KW-0240">DNA-directed RNA polymerase</keyword>
<evidence type="ECO:0000313" key="11">
    <source>
        <dbReference type="EMBL" id="OUZ19510.1"/>
    </source>
</evidence>
<keyword evidence="5" id="KW-0805">Transcription regulation</keyword>
<evidence type="ECO:0000256" key="2">
    <source>
        <dbReference type="ARBA" id="ARBA00022478"/>
    </source>
</evidence>
<evidence type="ECO:0000256" key="8">
    <source>
        <dbReference type="ARBA" id="ARBA00023163"/>
    </source>
</evidence>
<sequence>MKFEQQVSQKQTQTQKLLMTQSLQQSLQVLHFSIDELNQYIKSQSMENPLIEIKEANYTSNYAKPKSSTGQELDSFSQVADIHESLFEHLIQQIHLNYRDTYLRILVLFLVEYIDLNGYLKITLEEAQQITKAEPIQMLDALTLIQQLDPAGVGARNLQECLMLQTERDQKAPSLAYYVLEEFFDELVGRKWDVIAKKLNIGLNEIQLIFDYIQTLTPTPGAQYGSVEGLYVIPDITVKVEEGKLKVIPNRQGMPELRFQQNYFEQFKDSQDIEVKIYLQNKVQEFESLRKAIMQRGDTVLAVGKYIIDAQQEYFLDATRPLKPLTMKEVANALDIHESTVSRAVNGKYIETDNGIVEMRDFFVQSIVGTDGKEVANSQVKTRLKELVDQENKRKPLSDQKLSEILVDEGMEISRRTVAKYRDELGILVSSKRKRFD</sequence>
<dbReference type="Gene3D" id="1.10.10.60">
    <property type="entry name" value="Homeodomain-like"/>
    <property type="match status" value="1"/>
</dbReference>
<dbReference type="NCBIfam" id="TIGR02395">
    <property type="entry name" value="rpoN_sigma"/>
    <property type="match status" value="1"/>
</dbReference>
<comment type="similarity">
    <text evidence="1">Belongs to the sigma-54 factor family.</text>
</comment>
<evidence type="ECO:0000256" key="7">
    <source>
        <dbReference type="ARBA" id="ARBA00023125"/>
    </source>
</evidence>
<dbReference type="InterPro" id="IPR000394">
    <property type="entry name" value="RNA_pol_sigma_54"/>
</dbReference>
<dbReference type="PANTHER" id="PTHR32248:SF4">
    <property type="entry name" value="RNA POLYMERASE SIGMA-54 FACTOR"/>
    <property type="match status" value="1"/>
</dbReference>
<dbReference type="Gene3D" id="1.10.10.1330">
    <property type="entry name" value="RNA polymerase sigma-54 factor, core-binding domain"/>
    <property type="match status" value="1"/>
</dbReference>
<dbReference type="AlphaFoldDB" id="A0A200I571"/>
<keyword evidence="8" id="KW-0804">Transcription</keyword>
<dbReference type="PIRSF" id="PIRSF000774">
    <property type="entry name" value="RpoN"/>
    <property type="match status" value="1"/>
</dbReference>
<organism evidence="11 12">
    <name type="scientific">Enterococcus cecorum</name>
    <dbReference type="NCBI Taxonomy" id="44008"/>
    <lineage>
        <taxon>Bacteria</taxon>
        <taxon>Bacillati</taxon>
        <taxon>Bacillota</taxon>
        <taxon>Bacilli</taxon>
        <taxon>Lactobacillales</taxon>
        <taxon>Enterococcaceae</taxon>
        <taxon>Enterococcus</taxon>
    </lineage>
</organism>
<dbReference type="InterPro" id="IPR038709">
    <property type="entry name" value="RpoN_core-bd_sf"/>
</dbReference>
<accession>A0A200I571</accession>
<evidence type="ECO:0000259" key="9">
    <source>
        <dbReference type="Pfam" id="PF04552"/>
    </source>
</evidence>
<dbReference type="InterPro" id="IPR007634">
    <property type="entry name" value="RNA_pol_sigma_54_DNA-bd"/>
</dbReference>
<dbReference type="Pfam" id="PF04552">
    <property type="entry name" value="Sigma54_DBD"/>
    <property type="match status" value="1"/>
</dbReference>
<gene>
    <name evidence="11" type="ORF">A5869_001163</name>
</gene>
<dbReference type="Pfam" id="PF00309">
    <property type="entry name" value="Sigma54_AID"/>
    <property type="match status" value="1"/>
</dbReference>
<name>A0A200I571_9ENTE</name>
<dbReference type="Proteomes" id="UP000196503">
    <property type="component" value="Unassembled WGS sequence"/>
</dbReference>
<proteinExistence type="inferred from homology"/>
<dbReference type="PANTHER" id="PTHR32248">
    <property type="entry name" value="RNA POLYMERASE SIGMA-54 FACTOR"/>
    <property type="match status" value="1"/>
</dbReference>
<keyword evidence="4" id="KW-0548">Nucleotidyltransferase</keyword>
<evidence type="ECO:0000256" key="3">
    <source>
        <dbReference type="ARBA" id="ARBA00022679"/>
    </source>
</evidence>
<dbReference type="PROSITE" id="PS50044">
    <property type="entry name" value="SIGMA54_3"/>
    <property type="match status" value="1"/>
</dbReference>
<dbReference type="GO" id="GO:0000428">
    <property type="term" value="C:DNA-directed RNA polymerase complex"/>
    <property type="evidence" value="ECO:0007669"/>
    <property type="project" value="UniProtKB-KW"/>
</dbReference>
<dbReference type="Pfam" id="PF04963">
    <property type="entry name" value="Sigma54_CBD"/>
    <property type="match status" value="1"/>
</dbReference>
<evidence type="ECO:0000259" key="10">
    <source>
        <dbReference type="Pfam" id="PF04963"/>
    </source>
</evidence>
<dbReference type="EMBL" id="NIBL01000001">
    <property type="protein sequence ID" value="OUZ19510.1"/>
    <property type="molecule type" value="Genomic_DNA"/>
</dbReference>
<feature type="domain" description="RNA polymerase sigma factor 54 core-binding" evidence="10">
    <location>
        <begin position="76"/>
        <end position="263"/>
    </location>
</feature>
<evidence type="ECO:0000256" key="6">
    <source>
        <dbReference type="ARBA" id="ARBA00023082"/>
    </source>
</evidence>
<dbReference type="GO" id="GO:0003677">
    <property type="term" value="F:DNA binding"/>
    <property type="evidence" value="ECO:0007669"/>
    <property type="project" value="UniProtKB-KW"/>
</dbReference>
<evidence type="ECO:0000256" key="5">
    <source>
        <dbReference type="ARBA" id="ARBA00023015"/>
    </source>
</evidence>
<feature type="domain" description="RNA polymerase sigma factor 54 DNA-binding" evidence="9">
    <location>
        <begin position="278"/>
        <end position="435"/>
    </location>
</feature>
<protein>
    <submittedName>
        <fullName evidence="11">RNA polymerase sigma-54 factor</fullName>
    </submittedName>
</protein>
<dbReference type="PROSITE" id="PS00718">
    <property type="entry name" value="SIGMA54_2"/>
    <property type="match status" value="1"/>
</dbReference>
<reference evidence="11 12" key="1">
    <citation type="submission" date="2017-05" db="EMBL/GenBank/DDBJ databases">
        <title>The Genome Sequence of Enterococcus faecium 2D5_DIV0622.</title>
        <authorList>
            <consortium name="The Broad Institute Genomics Platform"/>
            <consortium name="The Broad Institute Genomic Center for Infectious Diseases"/>
            <person name="Earl A."/>
            <person name="Manson A."/>
            <person name="Schwartman J."/>
            <person name="Gilmore M."/>
            <person name="Abouelleil A."/>
            <person name="Cao P."/>
            <person name="Chapman S."/>
            <person name="Cusick C."/>
            <person name="Shea T."/>
            <person name="Young S."/>
            <person name="Neafsey D."/>
            <person name="Nusbaum C."/>
            <person name="Birren B."/>
        </authorList>
    </citation>
    <scope>NUCLEOTIDE SEQUENCE [LARGE SCALE GENOMIC DNA]</scope>
    <source>
        <strain evidence="11 12">2D5_DIV0622</strain>
    </source>
</reference>
<dbReference type="GO" id="GO:0016779">
    <property type="term" value="F:nucleotidyltransferase activity"/>
    <property type="evidence" value="ECO:0007669"/>
    <property type="project" value="UniProtKB-KW"/>
</dbReference>
<dbReference type="GO" id="GO:0016987">
    <property type="term" value="F:sigma factor activity"/>
    <property type="evidence" value="ECO:0007669"/>
    <property type="project" value="UniProtKB-KW"/>
</dbReference>
<keyword evidence="6" id="KW-0731">Sigma factor</keyword>
<dbReference type="RefSeq" id="WP_047342387.1">
    <property type="nucleotide sequence ID" value="NZ_JACJLG010000005.1"/>
</dbReference>
<evidence type="ECO:0000256" key="4">
    <source>
        <dbReference type="ARBA" id="ARBA00022695"/>
    </source>
</evidence>
<dbReference type="PROSITE" id="PS00717">
    <property type="entry name" value="SIGMA54_1"/>
    <property type="match status" value="1"/>
</dbReference>
<dbReference type="InterPro" id="IPR007046">
    <property type="entry name" value="RNA_pol_sigma_54_core-bd"/>
</dbReference>
<dbReference type="PRINTS" id="PR00045">
    <property type="entry name" value="SIGMA54FCT"/>
</dbReference>
<keyword evidence="7" id="KW-0238">DNA-binding</keyword>
<keyword evidence="3" id="KW-0808">Transferase</keyword>
<evidence type="ECO:0000256" key="1">
    <source>
        <dbReference type="ARBA" id="ARBA00008798"/>
    </source>
</evidence>
<comment type="caution">
    <text evidence="11">The sequence shown here is derived from an EMBL/GenBank/DDBJ whole genome shotgun (WGS) entry which is preliminary data.</text>
</comment>
<dbReference type="GO" id="GO:0006352">
    <property type="term" value="P:DNA-templated transcription initiation"/>
    <property type="evidence" value="ECO:0007669"/>
    <property type="project" value="InterPro"/>
</dbReference>